<protein>
    <submittedName>
        <fullName evidence="2">Putative NXPE family member 3</fullName>
    </submittedName>
</protein>
<dbReference type="PANTHER" id="PTHR16165:SF5">
    <property type="entry name" value="NXPE FAMILY MEMBER 3"/>
    <property type="match status" value="1"/>
</dbReference>
<sequence length="323" mass="36263">MLVHPSEAVQILNRTQQGSAATVFTFYGTFETTAPNGTVYTEDVTCGVAPFKPPMCNVSAKHTHGPWFCKKPTNEHLSCDDWAVVFMSTKESSAKLQKTLSKAELAAFKSTKTKLKTLSLPSINVRGAAPDPDALPTCTLAPVTSSVQTRGFYYNNTWQPYHCSLKSFKPNDIQSCMTKKTIHIYGDSTGRQMYYYLQKSTTCDNIEISGEKRCVGNDGTFYRDRLEAIKSAVGRLWQRSPETKVIVRSANTREHSIGGFILISSDWIALQGEKTLRDVFSQDRRFSFLDVWDMTLVQKSKDSIHPLDPTLIQIMNHLLTMMC</sequence>
<evidence type="ECO:0000313" key="3">
    <source>
        <dbReference type="Proteomes" id="UP000230750"/>
    </source>
</evidence>
<gene>
    <name evidence="2" type="ORF">BSL78_10061</name>
</gene>
<comment type="caution">
    <text evidence="2">The sequence shown here is derived from an EMBL/GenBank/DDBJ whole genome shotgun (WGS) entry which is preliminary data.</text>
</comment>
<evidence type="ECO:0000259" key="1">
    <source>
        <dbReference type="Pfam" id="PF24536"/>
    </source>
</evidence>
<dbReference type="InterPro" id="IPR057106">
    <property type="entry name" value="NXPE4_C"/>
</dbReference>
<dbReference type="Proteomes" id="UP000230750">
    <property type="component" value="Unassembled WGS sequence"/>
</dbReference>
<keyword evidence="3" id="KW-1185">Reference proteome</keyword>
<evidence type="ECO:0000313" key="2">
    <source>
        <dbReference type="EMBL" id="PIK53047.1"/>
    </source>
</evidence>
<proteinExistence type="predicted"/>
<organism evidence="2 3">
    <name type="scientific">Stichopus japonicus</name>
    <name type="common">Sea cucumber</name>
    <dbReference type="NCBI Taxonomy" id="307972"/>
    <lineage>
        <taxon>Eukaryota</taxon>
        <taxon>Metazoa</taxon>
        <taxon>Echinodermata</taxon>
        <taxon>Eleutherozoa</taxon>
        <taxon>Echinozoa</taxon>
        <taxon>Holothuroidea</taxon>
        <taxon>Aspidochirotacea</taxon>
        <taxon>Aspidochirotida</taxon>
        <taxon>Stichopodidae</taxon>
        <taxon>Apostichopus</taxon>
    </lineage>
</organism>
<dbReference type="Pfam" id="PF24536">
    <property type="entry name" value="NXPE4_C"/>
    <property type="match status" value="2"/>
</dbReference>
<dbReference type="EMBL" id="MRZV01000304">
    <property type="protein sequence ID" value="PIK53047.1"/>
    <property type="molecule type" value="Genomic_DNA"/>
</dbReference>
<accession>A0A2G8KYG6</accession>
<dbReference type="PANTHER" id="PTHR16165">
    <property type="entry name" value="NXPE FAMILY MEMBER"/>
    <property type="match status" value="1"/>
</dbReference>
<reference evidence="2 3" key="1">
    <citation type="journal article" date="2017" name="PLoS Biol.">
        <title>The sea cucumber genome provides insights into morphological evolution and visceral regeneration.</title>
        <authorList>
            <person name="Zhang X."/>
            <person name="Sun L."/>
            <person name="Yuan J."/>
            <person name="Sun Y."/>
            <person name="Gao Y."/>
            <person name="Zhang L."/>
            <person name="Li S."/>
            <person name="Dai H."/>
            <person name="Hamel J.F."/>
            <person name="Liu C."/>
            <person name="Yu Y."/>
            <person name="Liu S."/>
            <person name="Lin W."/>
            <person name="Guo K."/>
            <person name="Jin S."/>
            <person name="Xu P."/>
            <person name="Storey K.B."/>
            <person name="Huan P."/>
            <person name="Zhang T."/>
            <person name="Zhou Y."/>
            <person name="Zhang J."/>
            <person name="Lin C."/>
            <person name="Li X."/>
            <person name="Xing L."/>
            <person name="Huo D."/>
            <person name="Sun M."/>
            <person name="Wang L."/>
            <person name="Mercier A."/>
            <person name="Li F."/>
            <person name="Yang H."/>
            <person name="Xiang J."/>
        </authorList>
    </citation>
    <scope>NUCLEOTIDE SEQUENCE [LARGE SCALE GENOMIC DNA]</scope>
    <source>
        <strain evidence="2">Shaxun</strain>
        <tissue evidence="2">Muscle</tissue>
    </source>
</reference>
<dbReference type="AlphaFoldDB" id="A0A2G8KYG6"/>
<dbReference type="STRING" id="307972.A0A2G8KYG6"/>
<dbReference type="OrthoDB" id="5950832at2759"/>
<feature type="domain" description="NXPE C-terminal" evidence="1">
    <location>
        <begin position="158"/>
        <end position="207"/>
    </location>
</feature>
<feature type="domain" description="NXPE C-terminal" evidence="1">
    <location>
        <begin position="220"/>
        <end position="323"/>
    </location>
</feature>
<name>A0A2G8KYG6_STIJA</name>